<dbReference type="RefSeq" id="WP_009134523.1">
    <property type="nucleotide sequence ID" value="NZ_CP102250.1"/>
</dbReference>
<evidence type="ECO:0000313" key="2">
    <source>
        <dbReference type="Proteomes" id="UP000006008"/>
    </source>
</evidence>
<dbReference type="HOGENOM" id="CLU_1465308_0_0_10"/>
<evidence type="ECO:0008006" key="3">
    <source>
        <dbReference type="Google" id="ProtNLM"/>
    </source>
</evidence>
<keyword evidence="2" id="KW-1185">Reference proteome</keyword>
<accession>G5HAQ2</accession>
<dbReference type="AlphaFoldDB" id="G5HAQ2"/>
<name>G5HAQ2_9BACT</name>
<sequence length="184" mass="21382">MKNAQTFCNKMIGLTSLPNQERITAVFNRLICDYYSHERNAIQQLRTIRQTRIRFSLAVGNYEITSRQADYVLKLLKAEEELLLMVIPKGMDRNVAPAGNVAAHWTGTVSELTELIYGLYLAGCIDGGQCDIKEIVRIFEQMFHIKLPHIYNRFIAIRNRKNERAVFLKKLYDALIRKMDELDR</sequence>
<dbReference type="OrthoDB" id="790983at2"/>
<gene>
    <name evidence="1" type="ORF">HMPREF9450_01717</name>
</gene>
<dbReference type="InterPro" id="IPR018534">
    <property type="entry name" value="Tet_reg_excision_RteC"/>
</dbReference>
<comment type="caution">
    <text evidence="1">The sequence shown here is derived from an EMBL/GenBank/DDBJ whole genome shotgun (WGS) entry which is preliminary data.</text>
</comment>
<dbReference type="STRING" id="742725.HMPREF9450_01717"/>
<dbReference type="EMBL" id="ADLD01000013">
    <property type="protein sequence ID" value="EHB91668.1"/>
    <property type="molecule type" value="Genomic_DNA"/>
</dbReference>
<protein>
    <recommendedName>
        <fullName evidence="3">RteC protein</fullName>
    </recommendedName>
</protein>
<dbReference type="PATRIC" id="fig|742725.3.peg.1812"/>
<dbReference type="GeneID" id="92815252"/>
<evidence type="ECO:0000313" key="1">
    <source>
        <dbReference type="EMBL" id="EHB91668.1"/>
    </source>
</evidence>
<organism evidence="1 2">
    <name type="scientific">Alistipes indistinctus YIT 12060</name>
    <dbReference type="NCBI Taxonomy" id="742725"/>
    <lineage>
        <taxon>Bacteria</taxon>
        <taxon>Pseudomonadati</taxon>
        <taxon>Bacteroidota</taxon>
        <taxon>Bacteroidia</taxon>
        <taxon>Bacteroidales</taxon>
        <taxon>Rikenellaceae</taxon>
        <taxon>Alistipes</taxon>
    </lineage>
</organism>
<dbReference type="Proteomes" id="UP000006008">
    <property type="component" value="Unassembled WGS sequence"/>
</dbReference>
<proteinExistence type="predicted"/>
<reference evidence="1 2" key="1">
    <citation type="submission" date="2011-08" db="EMBL/GenBank/DDBJ databases">
        <title>The Genome Sequence of Alistipes indistinctus YIT 12060.</title>
        <authorList>
            <consortium name="The Broad Institute Genome Sequencing Platform"/>
            <person name="Earl A."/>
            <person name="Ward D."/>
            <person name="Feldgarden M."/>
            <person name="Gevers D."/>
            <person name="Morotomi M."/>
            <person name="Young S.K."/>
            <person name="Zeng Q."/>
            <person name="Gargeya S."/>
            <person name="Fitzgerald M."/>
            <person name="Haas B."/>
            <person name="Abouelleil A."/>
            <person name="Alvarado L."/>
            <person name="Arachchi H.M."/>
            <person name="Berlin A."/>
            <person name="Brown A."/>
            <person name="Chapman S.B."/>
            <person name="Chen Z."/>
            <person name="Dunbar C."/>
            <person name="Freedman E."/>
            <person name="Gearin G."/>
            <person name="Gellesch M."/>
            <person name="Goldberg J."/>
            <person name="Griggs A."/>
            <person name="Gujja S."/>
            <person name="Heiman D."/>
            <person name="Howarth C."/>
            <person name="Larson L."/>
            <person name="Lui A."/>
            <person name="MacDonald P.J.P."/>
            <person name="Montmayeur A."/>
            <person name="Murphy C."/>
            <person name="Neiman D."/>
            <person name="Pearson M."/>
            <person name="Priest M."/>
            <person name="Roberts A."/>
            <person name="Saif S."/>
            <person name="Shea T."/>
            <person name="Shenoy N."/>
            <person name="Sisk P."/>
            <person name="Stolte C."/>
            <person name="Sykes S."/>
            <person name="Wortman J."/>
            <person name="Nusbaum C."/>
            <person name="Birren B."/>
        </authorList>
    </citation>
    <scope>NUCLEOTIDE SEQUENCE [LARGE SCALE GENOMIC DNA]</scope>
    <source>
        <strain evidence="1 2">YIT 12060</strain>
    </source>
</reference>
<dbReference type="Pfam" id="PF09357">
    <property type="entry name" value="RteC"/>
    <property type="match status" value="1"/>
</dbReference>